<evidence type="ECO:0000256" key="5">
    <source>
        <dbReference type="ARBA" id="ARBA00022842"/>
    </source>
</evidence>
<protein>
    <submittedName>
        <fullName evidence="7">3'(2')/5'-bisphosphate nucleotidase</fullName>
    </submittedName>
</protein>
<gene>
    <name evidence="7" type="ORF">E6O75_ATG00376</name>
</gene>
<dbReference type="GO" id="GO:0000103">
    <property type="term" value="P:sulfate assimilation"/>
    <property type="evidence" value="ECO:0007669"/>
    <property type="project" value="TreeGrafter"/>
</dbReference>
<feature type="binding site" evidence="6">
    <location>
        <position position="169"/>
    </location>
    <ligand>
        <name>Mg(2+)</name>
        <dbReference type="ChEBI" id="CHEBI:18420"/>
        <label>1</label>
        <note>catalytic</note>
    </ligand>
</feature>
<dbReference type="Pfam" id="PF00459">
    <property type="entry name" value="Inositol_P"/>
    <property type="match status" value="1"/>
</dbReference>
<dbReference type="Proteomes" id="UP000298493">
    <property type="component" value="Unassembled WGS sequence"/>
</dbReference>
<dbReference type="PANTHER" id="PTHR43200:SF2">
    <property type="entry name" value="3'(2'),5'-BISPHOSPHATE NUCLEOTIDASE"/>
    <property type="match status" value="1"/>
</dbReference>
<dbReference type="InterPro" id="IPR000760">
    <property type="entry name" value="Inositol_monophosphatase-like"/>
</dbReference>
<dbReference type="AlphaFoldDB" id="A0A4Z1PN57"/>
<comment type="caution">
    <text evidence="7">The sequence shown here is derived from an EMBL/GenBank/DDBJ whole genome shotgun (WGS) entry which is preliminary data.</text>
</comment>
<comment type="cofactor">
    <cofactor evidence="1 6">
        <name>Mg(2+)</name>
        <dbReference type="ChEBI" id="CHEBI:18420"/>
    </cofactor>
</comment>
<keyword evidence="4" id="KW-0378">Hydrolase</keyword>
<keyword evidence="5 6" id="KW-0460">Magnesium</keyword>
<evidence type="ECO:0000256" key="1">
    <source>
        <dbReference type="ARBA" id="ARBA00001946"/>
    </source>
</evidence>
<evidence type="ECO:0000313" key="8">
    <source>
        <dbReference type="Proteomes" id="UP000298493"/>
    </source>
</evidence>
<dbReference type="GO" id="GO:0046872">
    <property type="term" value="F:metal ion binding"/>
    <property type="evidence" value="ECO:0007669"/>
    <property type="project" value="UniProtKB-KW"/>
</dbReference>
<feature type="binding site" evidence="6">
    <location>
        <position position="323"/>
    </location>
    <ligand>
        <name>Mg(2+)</name>
        <dbReference type="ChEBI" id="CHEBI:18420"/>
        <label>1</label>
        <note>catalytic</note>
    </ligand>
</feature>
<dbReference type="InterPro" id="IPR051090">
    <property type="entry name" value="Inositol_monoP_superfamily"/>
</dbReference>
<dbReference type="SUPFAM" id="SSF56655">
    <property type="entry name" value="Carbohydrate phosphatase"/>
    <property type="match status" value="1"/>
</dbReference>
<keyword evidence="8" id="KW-1185">Reference proteome</keyword>
<dbReference type="PANTHER" id="PTHR43200">
    <property type="entry name" value="PHOSPHATASE"/>
    <property type="match status" value="1"/>
</dbReference>
<feature type="binding site" evidence="6">
    <location>
        <position position="166"/>
    </location>
    <ligand>
        <name>Mg(2+)</name>
        <dbReference type="ChEBI" id="CHEBI:18420"/>
        <label>1</label>
        <note>catalytic</note>
    </ligand>
</feature>
<accession>A0A4Z1PN57</accession>
<dbReference type="CDD" id="cd01517">
    <property type="entry name" value="PAP_phosphatase"/>
    <property type="match status" value="1"/>
</dbReference>
<organism evidence="7 8">
    <name type="scientific">Venturia nashicola</name>
    <dbReference type="NCBI Taxonomy" id="86259"/>
    <lineage>
        <taxon>Eukaryota</taxon>
        <taxon>Fungi</taxon>
        <taxon>Dikarya</taxon>
        <taxon>Ascomycota</taxon>
        <taxon>Pezizomycotina</taxon>
        <taxon>Dothideomycetes</taxon>
        <taxon>Pleosporomycetidae</taxon>
        <taxon>Venturiales</taxon>
        <taxon>Venturiaceae</taxon>
        <taxon>Venturia</taxon>
    </lineage>
</organism>
<evidence type="ECO:0000256" key="3">
    <source>
        <dbReference type="ARBA" id="ARBA00022723"/>
    </source>
</evidence>
<evidence type="ECO:0000256" key="2">
    <source>
        <dbReference type="ARBA" id="ARBA00009759"/>
    </source>
</evidence>
<reference evidence="7 8" key="1">
    <citation type="submission" date="2019-04" db="EMBL/GenBank/DDBJ databases">
        <title>High contiguity whole genome sequence and gene annotation resource for two Venturia nashicola isolates.</title>
        <authorList>
            <person name="Prokchorchik M."/>
            <person name="Won K."/>
            <person name="Lee Y."/>
            <person name="Choi E.D."/>
            <person name="Segonzac C."/>
            <person name="Sohn K.H."/>
        </authorList>
    </citation>
    <scope>NUCLEOTIDE SEQUENCE [LARGE SCALE GENOMIC DNA]</scope>
    <source>
        <strain evidence="7 8">PRI2</strain>
    </source>
</reference>
<proteinExistence type="inferred from homology"/>
<name>A0A4Z1PN57_9PEZI</name>
<dbReference type="STRING" id="86259.A0A4Z1PN57"/>
<feature type="binding site" evidence="6">
    <location>
        <position position="95"/>
    </location>
    <ligand>
        <name>Mg(2+)</name>
        <dbReference type="ChEBI" id="CHEBI:18420"/>
        <label>1</label>
        <note>catalytic</note>
    </ligand>
</feature>
<sequence>MAQSQMTSIDDFVENPVILGDKPKEIIIPYTRELKIAELTVQRAVLATKRVLGADRSSGMDKDDDTPVTIGDLAAQALIISALHHAFPEDTFLGEETAKMLRDDDVLAEKVWALVRTTHLDIPENDRLEEDFLATPGSKEEMMDLIDLGMGEGFGKKKEGRIWVMDPIDGTLTFMRGQQYAVCLCLLEDGEQKVAVLGCPNLSLDHLPITENTVSKEGGYLVSANAGCGVTLRRISSGELQPAKRAVSRGVFKPLSQLGNIEALESKSMDHVKNKMVAAKLGISWPGVDIWSQQMKYVAMAVGGHDVMVRIPVNEGHRSALWDHAGGHLLAEEMGIKITDVEGKEIDFGEGRRFYKNRGNVAAPVALHAQVLKAVQEVMES</sequence>
<evidence type="ECO:0000313" key="7">
    <source>
        <dbReference type="EMBL" id="TID27609.1"/>
    </source>
</evidence>
<dbReference type="Gene3D" id="3.40.190.80">
    <property type="match status" value="1"/>
</dbReference>
<evidence type="ECO:0000256" key="4">
    <source>
        <dbReference type="ARBA" id="ARBA00022801"/>
    </source>
</evidence>
<dbReference type="EMBL" id="SNSC02000001">
    <property type="protein sequence ID" value="TID27609.1"/>
    <property type="molecule type" value="Genomic_DNA"/>
</dbReference>
<feature type="binding site" evidence="6">
    <location>
        <position position="168"/>
    </location>
    <ligand>
        <name>Mg(2+)</name>
        <dbReference type="ChEBI" id="CHEBI:18420"/>
        <label>1</label>
        <note>catalytic</note>
    </ligand>
</feature>
<keyword evidence="3 6" id="KW-0479">Metal-binding</keyword>
<dbReference type="PROSITE" id="PS00629">
    <property type="entry name" value="IMP_1"/>
    <property type="match status" value="1"/>
</dbReference>
<dbReference type="InterPro" id="IPR020583">
    <property type="entry name" value="Inositol_monoP_metal-BS"/>
</dbReference>
<dbReference type="GO" id="GO:0008441">
    <property type="term" value="F:3'(2'),5'-bisphosphate nucleotidase activity"/>
    <property type="evidence" value="ECO:0007669"/>
    <property type="project" value="TreeGrafter"/>
</dbReference>
<dbReference type="Gene3D" id="3.30.540.10">
    <property type="entry name" value="Fructose-1,6-Bisphosphatase, subunit A, domain 1"/>
    <property type="match status" value="1"/>
</dbReference>
<evidence type="ECO:0000256" key="6">
    <source>
        <dbReference type="PIRSR" id="PIRSR600760-2"/>
    </source>
</evidence>
<comment type="similarity">
    <text evidence="2">Belongs to the inositol monophosphatase superfamily.</text>
</comment>